<dbReference type="PANTHER" id="PTHR21600:SF84">
    <property type="entry name" value="PSEUDOURIDINE SYNTHASE RSUA_RLUA-LIKE DOMAIN-CONTAINING PROTEIN"/>
    <property type="match status" value="1"/>
</dbReference>
<dbReference type="EMBL" id="JACBZD010000001">
    <property type="protein sequence ID" value="NYI04501.1"/>
    <property type="molecule type" value="Genomic_DNA"/>
</dbReference>
<evidence type="ECO:0000256" key="1">
    <source>
        <dbReference type="ARBA" id="ARBA00000073"/>
    </source>
</evidence>
<dbReference type="GO" id="GO:0003723">
    <property type="term" value="F:RNA binding"/>
    <property type="evidence" value="ECO:0007669"/>
    <property type="project" value="InterPro"/>
</dbReference>
<dbReference type="GO" id="GO:0140098">
    <property type="term" value="F:catalytic activity, acting on RNA"/>
    <property type="evidence" value="ECO:0007669"/>
    <property type="project" value="UniProtKB-ARBA"/>
</dbReference>
<comment type="caution">
    <text evidence="5">The sequence shown here is derived from an EMBL/GenBank/DDBJ whole genome shotgun (WGS) entry which is preliminary data.</text>
</comment>
<comment type="catalytic activity">
    <reaction evidence="1">
        <text>a uridine in RNA = a pseudouridine in RNA</text>
        <dbReference type="Rhea" id="RHEA:48348"/>
        <dbReference type="Rhea" id="RHEA-COMP:12068"/>
        <dbReference type="Rhea" id="RHEA-COMP:12069"/>
        <dbReference type="ChEBI" id="CHEBI:65314"/>
        <dbReference type="ChEBI" id="CHEBI:65315"/>
    </reaction>
</comment>
<dbReference type="Proteomes" id="UP000567795">
    <property type="component" value="Unassembled WGS sequence"/>
</dbReference>
<dbReference type="CDD" id="cd02558">
    <property type="entry name" value="PSRA_1"/>
    <property type="match status" value="1"/>
</dbReference>
<reference evidence="5 6" key="1">
    <citation type="submission" date="2020-07" db="EMBL/GenBank/DDBJ databases">
        <title>Sequencing the genomes of 1000 actinobacteria strains.</title>
        <authorList>
            <person name="Klenk H.-P."/>
        </authorList>
    </citation>
    <scope>NUCLEOTIDE SEQUENCE [LARGE SCALE GENOMIC DNA]</scope>
    <source>
        <strain evidence="5 6">DSM 42178</strain>
    </source>
</reference>
<accession>A0A853A114</accession>
<evidence type="ECO:0000313" key="6">
    <source>
        <dbReference type="Proteomes" id="UP000567795"/>
    </source>
</evidence>
<gene>
    <name evidence="5" type="ORF">FHU37_001444</name>
</gene>
<feature type="domain" description="Pseudouridine synthase RsuA/RluA-like" evidence="4">
    <location>
        <begin position="103"/>
        <end position="248"/>
    </location>
</feature>
<dbReference type="AlphaFoldDB" id="A0A853A114"/>
<keyword evidence="5" id="KW-0413">Isomerase</keyword>
<dbReference type="PANTHER" id="PTHR21600">
    <property type="entry name" value="MITOCHONDRIAL RNA PSEUDOURIDINE SYNTHASE"/>
    <property type="match status" value="1"/>
</dbReference>
<evidence type="ECO:0000256" key="2">
    <source>
        <dbReference type="ARBA" id="ARBA00031870"/>
    </source>
</evidence>
<evidence type="ECO:0000256" key="3">
    <source>
        <dbReference type="ARBA" id="ARBA00033164"/>
    </source>
</evidence>
<name>A0A853A114_9ACTN</name>
<proteinExistence type="predicted"/>
<dbReference type="InterPro" id="IPR020103">
    <property type="entry name" value="PsdUridine_synth_cat_dom_sf"/>
</dbReference>
<keyword evidence="6" id="KW-1185">Reference proteome</keyword>
<dbReference type="Gene3D" id="3.30.2350.10">
    <property type="entry name" value="Pseudouridine synthase"/>
    <property type="match status" value="1"/>
</dbReference>
<dbReference type="RefSeq" id="WP_179813382.1">
    <property type="nucleotide sequence ID" value="NZ_JACBZD010000001.1"/>
</dbReference>
<evidence type="ECO:0000313" key="5">
    <source>
        <dbReference type="EMBL" id="NYI04501.1"/>
    </source>
</evidence>
<sequence length="321" mass="35876">MRRKTAVPPAPLPQRDGVDPVRLKLPVDGPWATVRDHLVDRLPAVPPGLIDAMLREGGIVGTDGPIAPDAPFLPGAYLWFHRELPDEVPVPFDIEVLHQDDCLVVVDKPHFLSTMPRGRHVAETALSRLRRDLALPALSPAHRLDRLTAGLAMFVVRPEHRGAYQTLFRDRLVRKEYEAIAPYDPGLTLPRTVRNRIVKERGVIAAREVPGAPNSVSRIELVERRGGLGRYRLLPTTGRTHQLRLHMSGLGIPILGDPVYPVLTERAPDDFSRPLQLLARVLEFTDPISGRERRFVSRFTLRAWTSYQDWAAERPGAAVGS</sequence>
<dbReference type="SUPFAM" id="SSF55120">
    <property type="entry name" value="Pseudouridine synthase"/>
    <property type="match status" value="1"/>
</dbReference>
<dbReference type="InterPro" id="IPR050188">
    <property type="entry name" value="RluA_PseudoU_synthase"/>
</dbReference>
<evidence type="ECO:0000259" key="4">
    <source>
        <dbReference type="Pfam" id="PF00849"/>
    </source>
</evidence>
<dbReference type="InterPro" id="IPR006145">
    <property type="entry name" value="PsdUridine_synth_RsuA/RluA"/>
</dbReference>
<dbReference type="Pfam" id="PF00849">
    <property type="entry name" value="PseudoU_synth_2"/>
    <property type="match status" value="1"/>
</dbReference>
<dbReference type="GO" id="GO:0009982">
    <property type="term" value="F:pseudouridine synthase activity"/>
    <property type="evidence" value="ECO:0007669"/>
    <property type="project" value="InterPro"/>
</dbReference>
<protein>
    <recommendedName>
        <fullName evidence="2">RNA pseudouridylate synthase</fullName>
    </recommendedName>
    <alternativeName>
        <fullName evidence="3">RNA-uridine isomerase</fullName>
    </alternativeName>
</protein>
<organism evidence="5 6">
    <name type="scientific">Allostreptomyces psammosilenae</name>
    <dbReference type="NCBI Taxonomy" id="1892865"/>
    <lineage>
        <taxon>Bacteria</taxon>
        <taxon>Bacillati</taxon>
        <taxon>Actinomycetota</taxon>
        <taxon>Actinomycetes</taxon>
        <taxon>Kitasatosporales</taxon>
        <taxon>Streptomycetaceae</taxon>
        <taxon>Allostreptomyces</taxon>
    </lineage>
</organism>
<dbReference type="GO" id="GO:0000455">
    <property type="term" value="P:enzyme-directed rRNA pseudouridine synthesis"/>
    <property type="evidence" value="ECO:0007669"/>
    <property type="project" value="TreeGrafter"/>
</dbReference>